<dbReference type="GO" id="GO:0009307">
    <property type="term" value="P:DNA restriction-modification system"/>
    <property type="evidence" value="ECO:0007669"/>
    <property type="project" value="InterPro"/>
</dbReference>
<evidence type="ECO:0000256" key="3">
    <source>
        <dbReference type="ARBA" id="ARBA00022691"/>
    </source>
</evidence>
<evidence type="ECO:0000256" key="1">
    <source>
        <dbReference type="ARBA" id="ARBA00022603"/>
    </source>
</evidence>
<evidence type="ECO:0000313" key="4">
    <source>
        <dbReference type="EMBL" id="GKX31171.1"/>
    </source>
</evidence>
<dbReference type="GO" id="GO:0006298">
    <property type="term" value="P:mismatch repair"/>
    <property type="evidence" value="ECO:0007669"/>
    <property type="project" value="TreeGrafter"/>
</dbReference>
<dbReference type="InterPro" id="IPR029063">
    <property type="entry name" value="SAM-dependent_MTases_sf"/>
</dbReference>
<reference evidence="4" key="1">
    <citation type="submission" date="2022-06" db="EMBL/GenBank/DDBJ databases">
        <title>Vallitalea longa sp. nov., an anaerobic bacterium isolated from marine sediment.</title>
        <authorList>
            <person name="Hirano S."/>
            <person name="Terahara T."/>
            <person name="Mori K."/>
            <person name="Hamada M."/>
            <person name="Matsumoto R."/>
            <person name="Kobayashi T."/>
        </authorList>
    </citation>
    <scope>NUCLEOTIDE SEQUENCE</scope>
    <source>
        <strain evidence="4">SH18-1</strain>
    </source>
</reference>
<name>A0A9W6DFF6_9FIRM</name>
<keyword evidence="2" id="KW-0808">Transferase</keyword>
<gene>
    <name evidence="4" type="ORF">SH1V18_36510</name>
</gene>
<dbReference type="GO" id="GO:0009007">
    <property type="term" value="F:site-specific DNA-methyltransferase (adenine-specific) activity"/>
    <property type="evidence" value="ECO:0007669"/>
    <property type="project" value="UniProtKB-EC"/>
</dbReference>
<protein>
    <recommendedName>
        <fullName evidence="6">DNA adenine methylase</fullName>
    </recommendedName>
</protein>
<dbReference type="PANTHER" id="PTHR30481">
    <property type="entry name" value="DNA ADENINE METHYLASE"/>
    <property type="match status" value="1"/>
</dbReference>
<keyword evidence="5" id="KW-1185">Reference proteome</keyword>
<dbReference type="Pfam" id="PF02086">
    <property type="entry name" value="MethyltransfD12"/>
    <property type="match status" value="1"/>
</dbReference>
<evidence type="ECO:0000256" key="2">
    <source>
        <dbReference type="ARBA" id="ARBA00022679"/>
    </source>
</evidence>
<dbReference type="GO" id="GO:1904047">
    <property type="term" value="F:S-adenosyl-L-methionine binding"/>
    <property type="evidence" value="ECO:0007669"/>
    <property type="project" value="TreeGrafter"/>
</dbReference>
<dbReference type="GO" id="GO:0032259">
    <property type="term" value="P:methylation"/>
    <property type="evidence" value="ECO:0007669"/>
    <property type="project" value="UniProtKB-KW"/>
</dbReference>
<accession>A0A9W6DFF6</accession>
<dbReference type="AlphaFoldDB" id="A0A9W6DFF6"/>
<organism evidence="4 5">
    <name type="scientific">Vallitalea longa</name>
    <dbReference type="NCBI Taxonomy" id="2936439"/>
    <lineage>
        <taxon>Bacteria</taxon>
        <taxon>Bacillati</taxon>
        <taxon>Bacillota</taxon>
        <taxon>Clostridia</taxon>
        <taxon>Lachnospirales</taxon>
        <taxon>Vallitaleaceae</taxon>
        <taxon>Vallitalea</taxon>
    </lineage>
</organism>
<keyword evidence="3" id="KW-0949">S-adenosyl-L-methionine</keyword>
<evidence type="ECO:0000313" key="5">
    <source>
        <dbReference type="Proteomes" id="UP001144256"/>
    </source>
</evidence>
<proteinExistence type="predicted"/>
<evidence type="ECO:0008006" key="6">
    <source>
        <dbReference type="Google" id="ProtNLM"/>
    </source>
</evidence>
<dbReference type="EMBL" id="BRLB01000014">
    <property type="protein sequence ID" value="GKX31171.1"/>
    <property type="molecule type" value="Genomic_DNA"/>
</dbReference>
<dbReference type="Proteomes" id="UP001144256">
    <property type="component" value="Unassembled WGS sequence"/>
</dbReference>
<dbReference type="RefSeq" id="WP_281817948.1">
    <property type="nucleotide sequence ID" value="NZ_BRLB01000014.1"/>
</dbReference>
<keyword evidence="1" id="KW-0489">Methyltransferase</keyword>
<dbReference type="SUPFAM" id="SSF53335">
    <property type="entry name" value="S-adenosyl-L-methionine-dependent methyltransferases"/>
    <property type="match status" value="1"/>
</dbReference>
<dbReference type="Gene3D" id="3.40.50.150">
    <property type="entry name" value="Vaccinia Virus protein VP39"/>
    <property type="match status" value="1"/>
</dbReference>
<comment type="caution">
    <text evidence="4">The sequence shown here is derived from an EMBL/GenBank/DDBJ whole genome shotgun (WGS) entry which is preliminary data.</text>
</comment>
<dbReference type="GO" id="GO:0043565">
    <property type="term" value="F:sequence-specific DNA binding"/>
    <property type="evidence" value="ECO:0007669"/>
    <property type="project" value="TreeGrafter"/>
</dbReference>
<dbReference type="InterPro" id="IPR012327">
    <property type="entry name" value="MeTrfase_D12"/>
</dbReference>
<sequence length="171" mass="20748">MNSRELFNQFKQSYNTVGMTDIQRAARFFMIIKTSYGSRLHSYGCVKKDVSTMVKYLEIVQERLSKVVIENRDFEDLIRTYNKPKSFFYLDPPYYGTEKYYQVQFTEEDHLRLKRALNQVKGKFLLSYNDCDFIRDLYQDYNIKAVARPHNLHTKYEDKEQEYKELMVRNY</sequence>